<dbReference type="Proteomes" id="UP000243985">
    <property type="component" value="Unassembled WGS sequence"/>
</dbReference>
<accession>A0A2T5XXB0</accession>
<keyword evidence="4" id="KW-0175">Coiled coil</keyword>
<dbReference type="AlphaFoldDB" id="A0A2T5XXB0"/>
<reference evidence="6 7" key="1">
    <citation type="submission" date="2018-04" db="EMBL/GenBank/DDBJ databases">
        <title>Genomic Encyclopedia of Archaeal and Bacterial Type Strains, Phase II (KMG-II): from individual species to whole genera.</title>
        <authorList>
            <person name="Goeker M."/>
        </authorList>
    </citation>
    <scope>NUCLEOTIDE SEQUENCE [LARGE SCALE GENOMIC DNA]</scope>
    <source>
        <strain evidence="6 7">DSM 22902</strain>
    </source>
</reference>
<evidence type="ECO:0000256" key="2">
    <source>
        <dbReference type="ARBA" id="ARBA00022670"/>
    </source>
</evidence>
<organism evidence="6 7">
    <name type="scientific">Capnocytophaga leadbetteri</name>
    <dbReference type="NCBI Taxonomy" id="327575"/>
    <lineage>
        <taxon>Bacteria</taxon>
        <taxon>Pseudomonadati</taxon>
        <taxon>Bacteroidota</taxon>
        <taxon>Flavobacteriia</taxon>
        <taxon>Flavobacteriales</taxon>
        <taxon>Flavobacteriaceae</taxon>
        <taxon>Capnocytophaga</taxon>
    </lineage>
</organism>
<sequence length="326" mass="36457">MKHQFIINTENVNSYGYRILTDGIDYTQYMRNPVVLFMHERGVNAYKGSEVIGRCTRLYKEGTTLIAEVEFDEQDEFAKKIAGKVERGYIRMASMFAEIQEVSTQPQHILEGQVYETVTACKLVEISIVDIGGNDNALKLSKDGKPFQLKKIVTNTSNNMDIKVIALALGMGENVKEEAVLSALHNLKTAKEKAETEVVALKKTIRENRTAEATTLVDKAVQLGLIPQALKESQLKQFEADFDGQKAVLSKLVADKEAENTQQGKANTVREVVLGAGAKPTGTANESFDYLQKKNPERLRALRDKEPEEYARLAKEYANGVRYTEK</sequence>
<feature type="domain" description="Prohead serine protease" evidence="5">
    <location>
        <begin position="49"/>
        <end position="137"/>
    </location>
</feature>
<protein>
    <submittedName>
        <fullName evidence="6">Prohead serine protease</fullName>
    </submittedName>
</protein>
<feature type="coiled-coil region" evidence="4">
    <location>
        <begin position="184"/>
        <end position="211"/>
    </location>
</feature>
<name>A0A2T5XXB0_9FLAO</name>
<dbReference type="GO" id="GO:0008233">
    <property type="term" value="F:peptidase activity"/>
    <property type="evidence" value="ECO:0007669"/>
    <property type="project" value="UniProtKB-KW"/>
</dbReference>
<dbReference type="Pfam" id="PF04586">
    <property type="entry name" value="Peptidase_S78"/>
    <property type="match status" value="1"/>
</dbReference>
<evidence type="ECO:0000259" key="5">
    <source>
        <dbReference type="Pfam" id="PF04586"/>
    </source>
</evidence>
<keyword evidence="3" id="KW-0378">Hydrolase</keyword>
<evidence type="ECO:0000256" key="1">
    <source>
        <dbReference type="ARBA" id="ARBA00022612"/>
    </source>
</evidence>
<evidence type="ECO:0000256" key="4">
    <source>
        <dbReference type="SAM" id="Coils"/>
    </source>
</evidence>
<evidence type="ECO:0000256" key="3">
    <source>
        <dbReference type="ARBA" id="ARBA00022801"/>
    </source>
</evidence>
<dbReference type="InterPro" id="IPR054613">
    <property type="entry name" value="Peptidase_S78_dom"/>
</dbReference>
<evidence type="ECO:0000313" key="7">
    <source>
        <dbReference type="Proteomes" id="UP000243985"/>
    </source>
</evidence>
<proteinExistence type="predicted"/>
<comment type="caution">
    <text evidence="6">The sequence shown here is derived from an EMBL/GenBank/DDBJ whole genome shotgun (WGS) entry which is preliminary data.</text>
</comment>
<gene>
    <name evidence="6" type="ORF">C8P65_102139</name>
</gene>
<dbReference type="GO" id="GO:0006508">
    <property type="term" value="P:proteolysis"/>
    <property type="evidence" value="ECO:0007669"/>
    <property type="project" value="UniProtKB-KW"/>
</dbReference>
<evidence type="ECO:0000313" key="6">
    <source>
        <dbReference type="EMBL" id="PTX08097.1"/>
    </source>
</evidence>
<keyword evidence="2 6" id="KW-0645">Protease</keyword>
<dbReference type="EMBL" id="QBKG01000002">
    <property type="protein sequence ID" value="PTX08097.1"/>
    <property type="molecule type" value="Genomic_DNA"/>
</dbReference>
<keyword evidence="1" id="KW-1188">Viral release from host cell</keyword>
<dbReference type="RefSeq" id="WP_107781387.1">
    <property type="nucleotide sequence ID" value="NZ_QBKG01000002.1"/>
</dbReference>
<dbReference type="GeneID" id="84580113"/>